<reference evidence="4 5" key="1">
    <citation type="submission" date="2016-04" db="EMBL/GenBank/DDBJ databases">
        <title>ATOL: Assembling a taxonomically balanced genome-scale reconstruction of the evolutionary history of the Enterobacteriaceae.</title>
        <authorList>
            <person name="Plunkett G.III."/>
            <person name="Neeno-Eckwall E.C."/>
            <person name="Glasner J.D."/>
            <person name="Perna N.T."/>
        </authorList>
    </citation>
    <scope>NUCLEOTIDE SEQUENCE [LARGE SCALE GENOMIC DNA]</scope>
    <source>
        <strain evidence="4 5">ATCC 51607</strain>
    </source>
</reference>
<gene>
    <name evidence="4" type="ORF">M979_3810</name>
</gene>
<dbReference type="Gene3D" id="3.40.630.10">
    <property type="entry name" value="Zn peptidases"/>
    <property type="match status" value="1"/>
</dbReference>
<dbReference type="InterPro" id="IPR002933">
    <property type="entry name" value="Peptidase_M20"/>
</dbReference>
<dbReference type="InterPro" id="IPR011650">
    <property type="entry name" value="Peptidase_M20_dimer"/>
</dbReference>
<dbReference type="EC" id="3.-.-.-" evidence="4"/>
<evidence type="ECO:0000256" key="1">
    <source>
        <dbReference type="ARBA" id="ARBA00022801"/>
    </source>
</evidence>
<dbReference type="GO" id="GO:0046872">
    <property type="term" value="F:metal ion binding"/>
    <property type="evidence" value="ECO:0007669"/>
    <property type="project" value="UniProtKB-KW"/>
</dbReference>
<dbReference type="GO" id="GO:0019877">
    <property type="term" value="P:diaminopimelate biosynthetic process"/>
    <property type="evidence" value="ECO:0007669"/>
    <property type="project" value="UniProtKB-ARBA"/>
</dbReference>
<dbReference type="GO" id="GO:0050118">
    <property type="term" value="F:N-acetyldiaminopimelate deacetylase activity"/>
    <property type="evidence" value="ECO:0007669"/>
    <property type="project" value="UniProtKB-ARBA"/>
</dbReference>
<keyword evidence="5" id="KW-1185">Reference proteome</keyword>
<dbReference type="PANTHER" id="PTHR11014">
    <property type="entry name" value="PEPTIDASE M20 FAMILY MEMBER"/>
    <property type="match status" value="1"/>
</dbReference>
<dbReference type="FunFam" id="3.30.70.360:FF:000001">
    <property type="entry name" value="N-acetyldiaminopimelate deacetylase"/>
    <property type="match status" value="1"/>
</dbReference>
<evidence type="ECO:0000313" key="5">
    <source>
        <dbReference type="Proteomes" id="UP000078286"/>
    </source>
</evidence>
<feature type="binding site" evidence="2">
    <location>
        <position position="365"/>
    </location>
    <ligand>
        <name>Mn(2+)</name>
        <dbReference type="ChEBI" id="CHEBI:29035"/>
        <label>2</label>
    </ligand>
</feature>
<keyword evidence="2" id="KW-0464">Manganese</keyword>
<dbReference type="SUPFAM" id="SSF55031">
    <property type="entry name" value="Bacterial exopeptidase dimerisation domain"/>
    <property type="match status" value="1"/>
</dbReference>
<keyword evidence="2" id="KW-0479">Metal-binding</keyword>
<evidence type="ECO:0000259" key="3">
    <source>
        <dbReference type="Pfam" id="PF07687"/>
    </source>
</evidence>
<keyword evidence="1 4" id="KW-0378">Hydrolase</keyword>
<dbReference type="SUPFAM" id="SSF53187">
    <property type="entry name" value="Zn-dependent exopeptidases"/>
    <property type="match status" value="1"/>
</dbReference>
<evidence type="ECO:0000256" key="2">
    <source>
        <dbReference type="PIRSR" id="PIRSR005962-1"/>
    </source>
</evidence>
<dbReference type="EMBL" id="LXEO01000063">
    <property type="protein sequence ID" value="OAT15219.1"/>
    <property type="molecule type" value="Genomic_DNA"/>
</dbReference>
<dbReference type="Proteomes" id="UP000078286">
    <property type="component" value="Unassembled WGS sequence"/>
</dbReference>
<dbReference type="Gene3D" id="3.30.70.360">
    <property type="match status" value="1"/>
</dbReference>
<dbReference type="RefSeq" id="WP_064556050.1">
    <property type="nucleotide sequence ID" value="NZ_LXEO01000063.1"/>
</dbReference>
<organism evidence="4 5">
    <name type="scientific">Buttiauxella noackiae ATCC 51607</name>
    <dbReference type="NCBI Taxonomy" id="1354255"/>
    <lineage>
        <taxon>Bacteria</taxon>
        <taxon>Pseudomonadati</taxon>
        <taxon>Pseudomonadota</taxon>
        <taxon>Gammaproteobacteria</taxon>
        <taxon>Enterobacterales</taxon>
        <taxon>Enterobacteriaceae</taxon>
        <taxon>Buttiauxella</taxon>
    </lineage>
</organism>
<dbReference type="InterPro" id="IPR017439">
    <property type="entry name" value="Amidohydrolase"/>
</dbReference>
<dbReference type="PIRSF" id="PIRSF005962">
    <property type="entry name" value="Pept_M20D_amidohydro"/>
    <property type="match status" value="1"/>
</dbReference>
<sequence length="392" mass="42497">MTDSIIPEIKASEDEMIAIRHYLHANPELSLEEFKTSDLVAKQLESWGYKVTRGIGTTGVVGSLKKGNSNKSIGLRADMDALPIFEETNLPWASTVAGKMHACGHDGHTTILLAAAKYIASESCEFNGTVHLIFQPAEEAIGGADLMIKEGLFDRFPCDRVFALHNMPGLPTGKLGFYSGNFMASADTVKITIKGYGGHGAYPQRTVDPIVTGAALITALQTIVSRNVTPGETAIVTVGTFQSGIASNVIPDTAVMELTVRAMKPEIRDLLIKRIEELADFTAKSFGASCEVEVYDSYPVLINDDEQTAFARELAVEFFGKDAVLDKVLPSTGSEDFAFMLQERPGSYFLLGNGEKGYKGGCMVHNPGYDFNDDIISTGASFFSRLVQTYCR</sequence>
<feature type="binding site" evidence="2">
    <location>
        <position position="139"/>
    </location>
    <ligand>
        <name>Mn(2+)</name>
        <dbReference type="ChEBI" id="CHEBI:29035"/>
        <label>2</label>
    </ligand>
</feature>
<comment type="cofactor">
    <cofactor evidence="2">
        <name>Mn(2+)</name>
        <dbReference type="ChEBI" id="CHEBI:29035"/>
    </cofactor>
    <text evidence="2">The Mn(2+) ion enhances activity.</text>
</comment>
<dbReference type="CDD" id="cd05666">
    <property type="entry name" value="M20_Acy1-like"/>
    <property type="match status" value="1"/>
</dbReference>
<dbReference type="NCBIfam" id="TIGR01891">
    <property type="entry name" value="amidohydrolases"/>
    <property type="match status" value="1"/>
</dbReference>
<protein>
    <submittedName>
        <fullName evidence="4">M20 family peptidase</fullName>
        <ecNumber evidence="4">3.-.-.-</ecNumber>
    </submittedName>
</protein>
<dbReference type="Pfam" id="PF01546">
    <property type="entry name" value="Peptidase_M20"/>
    <property type="match status" value="1"/>
</dbReference>
<dbReference type="InterPro" id="IPR036264">
    <property type="entry name" value="Bact_exopeptidase_dim_dom"/>
</dbReference>
<feature type="binding site" evidence="2">
    <location>
        <position position="165"/>
    </location>
    <ligand>
        <name>Mn(2+)</name>
        <dbReference type="ChEBI" id="CHEBI:29035"/>
        <label>2</label>
    </ligand>
</feature>
<name>A0A1B7HHV0_9ENTR</name>
<feature type="binding site" evidence="2">
    <location>
        <position position="103"/>
    </location>
    <ligand>
        <name>Mn(2+)</name>
        <dbReference type="ChEBI" id="CHEBI:29035"/>
        <label>2</label>
    </ligand>
</feature>
<dbReference type="AlphaFoldDB" id="A0A1B7HHV0"/>
<dbReference type="Pfam" id="PF07687">
    <property type="entry name" value="M20_dimer"/>
    <property type="match status" value="1"/>
</dbReference>
<feature type="domain" description="Peptidase M20 dimerisation" evidence="3">
    <location>
        <begin position="188"/>
        <end position="282"/>
    </location>
</feature>
<comment type="caution">
    <text evidence="4">The sequence shown here is derived from an EMBL/GenBank/DDBJ whole genome shotgun (WGS) entry which is preliminary data.</text>
</comment>
<feature type="binding site" evidence="2">
    <location>
        <position position="105"/>
    </location>
    <ligand>
        <name>Mn(2+)</name>
        <dbReference type="ChEBI" id="CHEBI:29035"/>
        <label>2</label>
    </ligand>
</feature>
<evidence type="ECO:0000313" key="4">
    <source>
        <dbReference type="EMBL" id="OAT15219.1"/>
    </source>
</evidence>
<dbReference type="PANTHER" id="PTHR11014:SF63">
    <property type="entry name" value="METALLOPEPTIDASE, PUTATIVE (AFU_ORTHOLOGUE AFUA_6G09600)-RELATED"/>
    <property type="match status" value="1"/>
</dbReference>
<proteinExistence type="predicted"/>
<dbReference type="PATRIC" id="fig|1354255.3.peg.3927"/>
<accession>A0A1B7HHV0</accession>